<protein>
    <submittedName>
        <fullName evidence="2">Transmembrane domain-containing protein</fullName>
    </submittedName>
</protein>
<accession>V6M6L2</accession>
<dbReference type="EMBL" id="KI545964">
    <property type="protein sequence ID" value="EST49049.1"/>
    <property type="molecule type" value="Genomic_DNA"/>
</dbReference>
<evidence type="ECO:0000313" key="3">
    <source>
        <dbReference type="EMBL" id="KAH0571673.1"/>
    </source>
</evidence>
<dbReference type="AlphaFoldDB" id="V6M6L2"/>
<name>V6M6L2_9EUKA</name>
<evidence type="ECO:0000313" key="4">
    <source>
        <dbReference type="Proteomes" id="UP000018208"/>
    </source>
</evidence>
<dbReference type="Proteomes" id="UP000018208">
    <property type="component" value="Unassembled WGS sequence"/>
</dbReference>
<evidence type="ECO:0000256" key="1">
    <source>
        <dbReference type="SAM" id="Phobius"/>
    </source>
</evidence>
<keyword evidence="4" id="KW-1185">Reference proteome</keyword>
<evidence type="ECO:0000313" key="2">
    <source>
        <dbReference type="EMBL" id="EST49049.1"/>
    </source>
</evidence>
<sequence length="476" mass="56018">MLLFILNYQITSPLMISQTKALIDIRIKNNRQQLNRFTAKLTIGTESFFVSQTANPDILHPLQFHINHINVDDITYATLSLDLDQNIPRLINQLIFVDETMVSCLSLTGLHINAQNGILALLFNDNNCPFNIHLINFTVYFISDNDDIVQQSFTREHLNLSNSNSIDCNQDAALDSDAEYKAYYHCCGNEFQCYERLKQQFLYQHNQVTITVDFSIFGFLTTLDYYNIFVNSLQNISIVQLLSIDEDQFITTILLLNDDPLPSQIDQTSIQVQIGELFFLLEYDEFYQYFGIFCNAIWDIDLYTVCVYKIQQARHIINQDLLREFPVTIYLKNQKTGALWRRVSYKSIIDEVQYKINLYSYFKDGQFIFVFTQNLDFEIQAEIYIPGEDMLRSELYQVQRYIFAWRFDDYKQYIGQYVEFILTVKEQGLDYYTQYYYVIHVSQNVNNTLVIFFIAIICFSLSLAFLNAKTDEQKFL</sequence>
<dbReference type="VEuPathDB" id="GiardiaDB:SS50377_25863"/>
<reference evidence="2 3" key="1">
    <citation type="journal article" date="2014" name="PLoS Genet.">
        <title>The Genome of Spironucleus salmonicida Highlights a Fish Pathogen Adapted to Fluctuating Environments.</title>
        <authorList>
            <person name="Xu F."/>
            <person name="Jerlstrom-Hultqvist J."/>
            <person name="Einarsson E."/>
            <person name="Astvaldsson A."/>
            <person name="Svard S.G."/>
            <person name="Andersson J.O."/>
        </authorList>
    </citation>
    <scope>NUCLEOTIDE SEQUENCE</scope>
    <source>
        <strain evidence="3">ATCC 50377</strain>
    </source>
</reference>
<keyword evidence="1" id="KW-0472">Membrane</keyword>
<dbReference type="EMBL" id="AUWU02000006">
    <property type="protein sequence ID" value="KAH0571673.1"/>
    <property type="molecule type" value="Genomic_DNA"/>
</dbReference>
<keyword evidence="1 2" id="KW-0812">Transmembrane</keyword>
<gene>
    <name evidence="2" type="ORF">SS50377_10689</name>
    <name evidence="3" type="ORF">SS50377_25863</name>
</gene>
<feature type="transmembrane region" description="Helical" evidence="1">
    <location>
        <begin position="449"/>
        <end position="468"/>
    </location>
</feature>
<organism evidence="2">
    <name type="scientific">Spironucleus salmonicida</name>
    <dbReference type="NCBI Taxonomy" id="348837"/>
    <lineage>
        <taxon>Eukaryota</taxon>
        <taxon>Metamonada</taxon>
        <taxon>Diplomonadida</taxon>
        <taxon>Hexamitidae</taxon>
        <taxon>Hexamitinae</taxon>
        <taxon>Spironucleus</taxon>
    </lineage>
</organism>
<keyword evidence="1" id="KW-1133">Transmembrane helix</keyword>
<reference evidence="3" key="2">
    <citation type="submission" date="2020-12" db="EMBL/GenBank/DDBJ databases">
        <title>New Spironucleus salmonicida genome in near-complete chromosomes.</title>
        <authorList>
            <person name="Xu F."/>
            <person name="Kurt Z."/>
            <person name="Jimenez-Gonzalez A."/>
            <person name="Astvaldsson A."/>
            <person name="Andersson J.O."/>
            <person name="Svard S.G."/>
        </authorList>
    </citation>
    <scope>NUCLEOTIDE SEQUENCE</scope>
    <source>
        <strain evidence="3">ATCC 50377</strain>
    </source>
</reference>
<proteinExistence type="predicted"/>